<comment type="subcellular location">
    <subcellularLocation>
        <location evidence="1">Nucleus</location>
    </subcellularLocation>
</comment>
<gene>
    <name evidence="6" type="ORF">QBC33DRAFT_298598</name>
</gene>
<feature type="compositionally biased region" description="Basic and acidic residues" evidence="4">
    <location>
        <begin position="283"/>
        <end position="295"/>
    </location>
</feature>
<accession>A0AAJ0C4L5</accession>
<feature type="compositionally biased region" description="Basic and acidic residues" evidence="4">
    <location>
        <begin position="53"/>
        <end position="63"/>
    </location>
</feature>
<evidence type="ECO:0000313" key="6">
    <source>
        <dbReference type="EMBL" id="KAK1769816.1"/>
    </source>
</evidence>
<organism evidence="6 7">
    <name type="scientific">Phialemonium atrogriseum</name>
    <dbReference type="NCBI Taxonomy" id="1093897"/>
    <lineage>
        <taxon>Eukaryota</taxon>
        <taxon>Fungi</taxon>
        <taxon>Dikarya</taxon>
        <taxon>Ascomycota</taxon>
        <taxon>Pezizomycotina</taxon>
        <taxon>Sordariomycetes</taxon>
        <taxon>Sordariomycetidae</taxon>
        <taxon>Cephalothecales</taxon>
        <taxon>Cephalothecaceae</taxon>
        <taxon>Phialemonium</taxon>
    </lineage>
</organism>
<reference evidence="6" key="1">
    <citation type="submission" date="2023-06" db="EMBL/GenBank/DDBJ databases">
        <title>Genome-scale phylogeny and comparative genomics of the fungal order Sordariales.</title>
        <authorList>
            <consortium name="Lawrence Berkeley National Laboratory"/>
            <person name="Hensen N."/>
            <person name="Bonometti L."/>
            <person name="Westerberg I."/>
            <person name="Brannstrom I.O."/>
            <person name="Guillou S."/>
            <person name="Cros-Aarteil S."/>
            <person name="Calhoun S."/>
            <person name="Haridas S."/>
            <person name="Kuo A."/>
            <person name="Mondo S."/>
            <person name="Pangilinan J."/>
            <person name="Riley R."/>
            <person name="Labutti K."/>
            <person name="Andreopoulos B."/>
            <person name="Lipzen A."/>
            <person name="Chen C."/>
            <person name="Yanf M."/>
            <person name="Daum C."/>
            <person name="Ng V."/>
            <person name="Clum A."/>
            <person name="Steindorff A."/>
            <person name="Ohm R."/>
            <person name="Martin F."/>
            <person name="Silar P."/>
            <person name="Natvig D."/>
            <person name="Lalanne C."/>
            <person name="Gautier V."/>
            <person name="Ament-Velasquez S.L."/>
            <person name="Kruys A."/>
            <person name="Hutchinson M.I."/>
            <person name="Powell A.J."/>
            <person name="Barry K."/>
            <person name="Miller A.N."/>
            <person name="Grigoriev I.V."/>
            <person name="Debuchy R."/>
            <person name="Gladieux P."/>
            <person name="Thoren M.H."/>
            <person name="Johannesson H."/>
        </authorList>
    </citation>
    <scope>NUCLEOTIDE SEQUENCE</scope>
    <source>
        <strain evidence="6">8032-3</strain>
    </source>
</reference>
<feature type="region of interest" description="Disordered" evidence="4">
    <location>
        <begin position="1"/>
        <end position="211"/>
    </location>
</feature>
<evidence type="ECO:0000256" key="4">
    <source>
        <dbReference type="SAM" id="MobiDB-lite"/>
    </source>
</evidence>
<feature type="compositionally biased region" description="Basic and acidic residues" evidence="4">
    <location>
        <begin position="302"/>
        <end position="322"/>
    </location>
</feature>
<comment type="similarity">
    <text evidence="2">Belongs to the SPP2 family.</text>
</comment>
<proteinExistence type="inferred from homology"/>
<feature type="compositionally biased region" description="Basic and acidic residues" evidence="4">
    <location>
        <begin position="144"/>
        <end position="177"/>
    </location>
</feature>
<evidence type="ECO:0000256" key="2">
    <source>
        <dbReference type="ARBA" id="ARBA00008576"/>
    </source>
</evidence>
<keyword evidence="3" id="KW-0539">Nucleus</keyword>
<dbReference type="EMBL" id="MU839001">
    <property type="protein sequence ID" value="KAK1769816.1"/>
    <property type="molecule type" value="Genomic_DNA"/>
</dbReference>
<dbReference type="RefSeq" id="XP_060286029.1">
    <property type="nucleotide sequence ID" value="XM_060423392.1"/>
</dbReference>
<evidence type="ECO:0000259" key="5">
    <source>
        <dbReference type="Pfam" id="PF12656"/>
    </source>
</evidence>
<dbReference type="Pfam" id="PF12656">
    <property type="entry name" value="G-patch_2"/>
    <property type="match status" value="1"/>
</dbReference>
<dbReference type="Proteomes" id="UP001244011">
    <property type="component" value="Unassembled WGS sequence"/>
</dbReference>
<keyword evidence="7" id="KW-1185">Reference proteome</keyword>
<sequence>MADSGGAPSRVAIKFGTPKGSESKKHSSRTKPTSLGKRHRAHALNDDSESDAEEAHPAVRHETITGYGPGGASLDDRRSPRHRRRRSDSPDGGRRAGRDSRSGRRGYRDERAAAAERNGSLKEVDPADKDKAVKWGLTINSKPRQRDEERSARERDGGDQVAGDEKRGGEKAPKTADEEAMEALTMDPAERKRLNYKNISSGDLDRDPLPEDYKSIPVEDFGATLLRGFGWDGKMRGKIKEVAKHGNLTGLGAKNLREAEDLGAWSQKSTKDSNGKSRPARAPRLDDYRREEEKKRQRRQDRHGDSYRHEKERERERGADRR</sequence>
<dbReference type="GO" id="GO:0005634">
    <property type="term" value="C:nucleus"/>
    <property type="evidence" value="ECO:0007669"/>
    <property type="project" value="UniProtKB-SubCell"/>
</dbReference>
<dbReference type="AlphaFoldDB" id="A0AAJ0C4L5"/>
<feature type="region of interest" description="Disordered" evidence="4">
    <location>
        <begin position="246"/>
        <end position="322"/>
    </location>
</feature>
<name>A0AAJ0C4L5_9PEZI</name>
<evidence type="ECO:0000256" key="1">
    <source>
        <dbReference type="ARBA" id="ARBA00004123"/>
    </source>
</evidence>
<dbReference type="InterPro" id="IPR026822">
    <property type="entry name" value="Spp2/MOS2_G-patch"/>
</dbReference>
<comment type="caution">
    <text evidence="6">The sequence shown here is derived from an EMBL/GenBank/DDBJ whole genome shotgun (WGS) entry which is preliminary data.</text>
</comment>
<evidence type="ECO:0000256" key="3">
    <source>
        <dbReference type="ARBA" id="ARBA00023242"/>
    </source>
</evidence>
<feature type="domain" description="Spp2/MOS2 G-patch" evidence="5">
    <location>
        <begin position="210"/>
        <end position="255"/>
    </location>
</feature>
<protein>
    <recommendedName>
        <fullName evidence="5">Spp2/MOS2 G-patch domain-containing protein</fullName>
    </recommendedName>
</protein>
<feature type="compositionally biased region" description="Basic and acidic residues" evidence="4">
    <location>
        <begin position="87"/>
        <end position="133"/>
    </location>
</feature>
<dbReference type="GeneID" id="85306579"/>
<evidence type="ECO:0000313" key="7">
    <source>
        <dbReference type="Proteomes" id="UP001244011"/>
    </source>
</evidence>